<sequence>MKLLQFLCLGLLSMFIACQQNTDLTLARNKASDYRISHEANADEKVAKAAQELQNYLRQITEVEMPVEVENTQDSTRKLISIGLLPEPASEAEIRIKTEGDRVWIQGGSPQSTLYAVYTFLEEYTGCRFYTPEAELVPNQPVLTLKKGLDYRYIPEITTRTVHSRLYYQDHSFADKRKVTYEAFPFYVPGAGVHTFHRFMPSAVFYKDHPEYYALRNGKRIPTQLCLSNEDVFQIVKDSVAAYLGRHPDAQVISVSQDDNQQYCQCEHCQAVDLREGSPSGSMIEFVNKIAASFPNKMISTLAYQYTRKAPRQLKPRENVLITLCSIECDRSGPISEKCQDFTEDLIAWGKITDKVRIWDYTTQFTNFLAPFPNLHTLQPNVQLFRDNQAKWVFEQHSHHPSELFELRSYLTAKLLWNPDLDQEALVNDFLNGYYEEAGPYVKKYIDQVHTSLKEHPDFFLFLYGDPSQAFDAYLNADLLLQYDQWFDTAEEAVINQPEVLQRVKAARLSVDYAILEASRKNLSKSFSLTEQNENGEWSEPLRLRERLERFRKTCQEQDIVLMNEMGYTVQEYLEFYDRTLKRAQQPNLLRGKPVKLLQKPKKYANEDPQTLTDGALGGANFYANWLGFEGNDLEAVIDLGEETEVREVSSAFLQVVNHIVFLPQRVTYSYSLDGNHYQSLGTVSNPEPLSAKSKINDIQYFTLEVSPVKVRYLKVVADNMDTAPHWHHGAGMPSWIFVDEVMAR</sequence>
<reference evidence="3 4" key="1">
    <citation type="submission" date="2024-04" db="EMBL/GenBank/DDBJ databases">
        <title>Novel genus in family Flammeovirgaceae.</title>
        <authorList>
            <person name="Nguyen T.H."/>
            <person name="Vuong T.Q."/>
            <person name="Le H."/>
            <person name="Kim S.-G."/>
        </authorList>
    </citation>
    <scope>NUCLEOTIDE SEQUENCE [LARGE SCALE GENOMIC DNA]</scope>
    <source>
        <strain evidence="3 4">JCM 23209</strain>
    </source>
</reference>
<dbReference type="RefSeq" id="WP_346819484.1">
    <property type="nucleotide sequence ID" value="NZ_JBDKWZ010000001.1"/>
</dbReference>
<gene>
    <name evidence="3" type="ORF">AAG747_02205</name>
</gene>
<dbReference type="InterPro" id="IPR032287">
    <property type="entry name" value="DUF4838"/>
</dbReference>
<name>A0AAW9RP61_9BACT</name>
<dbReference type="InterPro" id="IPR029018">
    <property type="entry name" value="Hex-like_dom2"/>
</dbReference>
<dbReference type="Gene3D" id="3.30.379.10">
    <property type="entry name" value="Chitobiase/beta-hexosaminidase domain 2-like"/>
    <property type="match status" value="1"/>
</dbReference>
<dbReference type="GO" id="GO:0016787">
    <property type="term" value="F:hydrolase activity"/>
    <property type="evidence" value="ECO:0007669"/>
    <property type="project" value="UniProtKB-KW"/>
</dbReference>
<dbReference type="GO" id="GO:0005975">
    <property type="term" value="P:carbohydrate metabolic process"/>
    <property type="evidence" value="ECO:0007669"/>
    <property type="project" value="UniProtKB-ARBA"/>
</dbReference>
<keyword evidence="1" id="KW-0378">Hydrolase</keyword>
<dbReference type="EMBL" id="JBDKWZ010000001">
    <property type="protein sequence ID" value="MEN7546702.1"/>
    <property type="molecule type" value="Genomic_DNA"/>
</dbReference>
<keyword evidence="4" id="KW-1185">Reference proteome</keyword>
<dbReference type="AlphaFoldDB" id="A0AAW9RP61"/>
<dbReference type="PANTHER" id="PTHR47406:SF2">
    <property type="entry name" value="ALPHA GLUCURONIDASE N-TERMINAL DOMAIN-CONTAINING PROTEIN"/>
    <property type="match status" value="1"/>
</dbReference>
<feature type="signal peptide" evidence="2">
    <location>
        <begin position="1"/>
        <end position="19"/>
    </location>
</feature>
<dbReference type="Gene3D" id="2.60.120.260">
    <property type="entry name" value="Galactose-binding domain-like"/>
    <property type="match status" value="1"/>
</dbReference>
<evidence type="ECO:0000313" key="3">
    <source>
        <dbReference type="EMBL" id="MEN7546702.1"/>
    </source>
</evidence>
<dbReference type="PROSITE" id="PS51257">
    <property type="entry name" value="PROKAR_LIPOPROTEIN"/>
    <property type="match status" value="1"/>
</dbReference>
<comment type="caution">
    <text evidence="3">The sequence shown here is derived from an EMBL/GenBank/DDBJ whole genome shotgun (WGS) entry which is preliminary data.</text>
</comment>
<dbReference type="Proteomes" id="UP001403385">
    <property type="component" value="Unassembled WGS sequence"/>
</dbReference>
<dbReference type="SUPFAM" id="SSF55545">
    <property type="entry name" value="beta-N-acetylhexosaminidase-like domain"/>
    <property type="match status" value="1"/>
</dbReference>
<evidence type="ECO:0000256" key="2">
    <source>
        <dbReference type="SAM" id="SignalP"/>
    </source>
</evidence>
<dbReference type="PANTHER" id="PTHR47406">
    <property type="entry name" value="COAGULATION FACTOR 5/8 TYPE, C-TERMINAL"/>
    <property type="match status" value="1"/>
</dbReference>
<protein>
    <submittedName>
        <fullName evidence="3">DUF4838 domain-containing protein</fullName>
    </submittedName>
</protein>
<accession>A0AAW9RP61</accession>
<keyword evidence="2" id="KW-0732">Signal</keyword>
<evidence type="ECO:0000313" key="4">
    <source>
        <dbReference type="Proteomes" id="UP001403385"/>
    </source>
</evidence>
<dbReference type="Pfam" id="PF16126">
    <property type="entry name" value="DUF4838"/>
    <property type="match status" value="1"/>
</dbReference>
<feature type="chain" id="PRO_5043510967" evidence="2">
    <location>
        <begin position="20"/>
        <end position="745"/>
    </location>
</feature>
<proteinExistence type="predicted"/>
<organism evidence="3 4">
    <name type="scientific">Rapidithrix thailandica</name>
    <dbReference type="NCBI Taxonomy" id="413964"/>
    <lineage>
        <taxon>Bacteria</taxon>
        <taxon>Pseudomonadati</taxon>
        <taxon>Bacteroidota</taxon>
        <taxon>Cytophagia</taxon>
        <taxon>Cytophagales</taxon>
        <taxon>Flammeovirgaceae</taxon>
        <taxon>Rapidithrix</taxon>
    </lineage>
</organism>
<evidence type="ECO:0000256" key="1">
    <source>
        <dbReference type="ARBA" id="ARBA00022801"/>
    </source>
</evidence>